<accession>A0A267MGP5</accession>
<organism evidence="1 2">
    <name type="scientific">Anaeromicrobium sediminis</name>
    <dbReference type="NCBI Taxonomy" id="1478221"/>
    <lineage>
        <taxon>Bacteria</taxon>
        <taxon>Bacillati</taxon>
        <taxon>Bacillota</taxon>
        <taxon>Clostridia</taxon>
        <taxon>Peptostreptococcales</taxon>
        <taxon>Thermotaleaceae</taxon>
        <taxon>Anaeromicrobium</taxon>
    </lineage>
</organism>
<gene>
    <name evidence="1" type="ORF">CCE28_17480</name>
</gene>
<keyword evidence="2" id="KW-1185">Reference proteome</keyword>
<reference evidence="1 2" key="1">
    <citation type="submission" date="2017-06" db="EMBL/GenBank/DDBJ databases">
        <title>Draft genome sequence of anaerobic fermentative bacterium Anaeromicrobium sediminis DY2726D isolated from West Pacific Ocean sediments.</title>
        <authorList>
            <person name="Zeng X."/>
        </authorList>
    </citation>
    <scope>NUCLEOTIDE SEQUENCE [LARGE SCALE GENOMIC DNA]</scope>
    <source>
        <strain evidence="1 2">DY2726D</strain>
    </source>
</reference>
<proteinExistence type="predicted"/>
<comment type="caution">
    <text evidence="1">The sequence shown here is derived from an EMBL/GenBank/DDBJ whole genome shotgun (WGS) entry which is preliminary data.</text>
</comment>
<dbReference type="Proteomes" id="UP000216024">
    <property type="component" value="Unassembled WGS sequence"/>
</dbReference>
<evidence type="ECO:0000313" key="1">
    <source>
        <dbReference type="EMBL" id="PAB57953.1"/>
    </source>
</evidence>
<dbReference type="EMBL" id="NIBG01000021">
    <property type="protein sequence ID" value="PAB57953.1"/>
    <property type="molecule type" value="Genomic_DNA"/>
</dbReference>
<dbReference type="AlphaFoldDB" id="A0A267MGP5"/>
<name>A0A267MGP5_9FIRM</name>
<protein>
    <submittedName>
        <fullName evidence="1">Uncharacterized protein</fullName>
    </submittedName>
</protein>
<dbReference type="OrthoDB" id="1779989at2"/>
<evidence type="ECO:0000313" key="2">
    <source>
        <dbReference type="Proteomes" id="UP000216024"/>
    </source>
</evidence>
<dbReference type="RefSeq" id="WP_095135016.1">
    <property type="nucleotide sequence ID" value="NZ_NIBG01000021.1"/>
</dbReference>
<sequence length="207" mass="25434">MNRILHILKNHSLEEMFYTENMKEFQWIWFNNETLKDIFINLSLYDEREEEINKYIQEENFKEIEEFFTGLFKEKGFELMDQNLFASLEEGYKTTKDIDTVIYLNDKYYKKLHIKCMKEYGWILMAMAIDTYKNLASHYESKEKVYEEMYEDNSRMLEEVLSTGEYKHMIGTWKLDRECGLLRFYKGKKFYNSWSKEEVEAIFRNKH</sequence>